<dbReference type="Pfam" id="PF05141">
    <property type="entry name" value="DIT1_PvcA"/>
    <property type="match status" value="1"/>
</dbReference>
<dbReference type="OrthoDB" id="429813at2759"/>
<organism evidence="1 2">
    <name type="scientific">Metarhizium robertsii</name>
    <dbReference type="NCBI Taxonomy" id="568076"/>
    <lineage>
        <taxon>Eukaryota</taxon>
        <taxon>Fungi</taxon>
        <taxon>Dikarya</taxon>
        <taxon>Ascomycota</taxon>
        <taxon>Pezizomycotina</taxon>
        <taxon>Sordariomycetes</taxon>
        <taxon>Hypocreomycetidae</taxon>
        <taxon>Hypocreales</taxon>
        <taxon>Clavicipitaceae</taxon>
        <taxon>Metarhizium</taxon>
    </lineage>
</organism>
<dbReference type="PANTHER" id="PTHR37285:SF5">
    <property type="entry name" value="SPORE WALL MATURATION PROTEIN DIT1"/>
    <property type="match status" value="1"/>
</dbReference>
<dbReference type="EMBL" id="JELW01000073">
    <property type="protein sequence ID" value="EXU95583.1"/>
    <property type="molecule type" value="Genomic_DNA"/>
</dbReference>
<dbReference type="InterPro" id="IPR007817">
    <property type="entry name" value="Isocyanide_synthase_DIT1"/>
</dbReference>
<name>A0A014PIS6_9HYPO</name>
<dbReference type="eggNOG" id="ENOG502QRI9">
    <property type="taxonomic scope" value="Eukaryota"/>
</dbReference>
<evidence type="ECO:0000313" key="1">
    <source>
        <dbReference type="EMBL" id="EXU95583.1"/>
    </source>
</evidence>
<sequence>MAAAPDTCVARDTQHIYSPVGEMASLPSRSSIHGRFIAGFVRQTSGHLIHCFGPFPTRITSVWPQIRDHVLREECRLRNRLSQTCLPVKHAPETADSLERVPPSHEYVVFEMPRLADEQVIGLVLAPDSSPTPQSLELDVFFADLVLRGLRVDINTHVGHLRHADADMAADAIVHLFDTSLRYVGKHDKWLRGGRDVFRQQVRSFTSRGARVEFCLPAFPCKSSSTEKVLSQSPDRGEYVALSNLQRFLQDVEDVYGPGAKLWIISDGHVFSDCIGVDDGVVDQYGAELQAMNETIAHRLGGKDRIGFRSLPELFDYDGLVGASELPLVTGYPPLRPRLIGTKTTAKAELCRRILDMGFRPGDAEPMEDLIARDPALLALYRGFSKFMLEDLATNQYTRHLSRSQLRRKASEVAKEMMQRNQAYSNLVEMMFPHHVRLSIHAHDNAGPKFGIKMLGKHVIPTDVIPPTGEALDCCDHLHIPTPWHNCMVEIDGRLGLYTTKASAVWPAVRSGDATWVTGGECGSYVHFKKMESVA</sequence>
<protein>
    <submittedName>
        <fullName evidence="1">Pyoverdine/dityrosine biosynthesis protein</fullName>
    </submittedName>
</protein>
<dbReference type="PANTHER" id="PTHR37285">
    <property type="entry name" value="SPORE WALL MATURATION PROTEIN DIT1"/>
    <property type="match status" value="1"/>
</dbReference>
<reference evidence="1 2" key="1">
    <citation type="submission" date="2014-02" db="EMBL/GenBank/DDBJ databases">
        <title>The genome sequence of the entomopathogenic fungus Metarhizium robertsii ARSEF 2575.</title>
        <authorList>
            <person name="Giuliano Garisto Donzelli B."/>
            <person name="Roe B.A."/>
            <person name="Macmil S.L."/>
            <person name="Krasnoff S.B."/>
            <person name="Gibson D.M."/>
        </authorList>
    </citation>
    <scope>NUCLEOTIDE SEQUENCE [LARGE SCALE GENOMIC DNA]</scope>
    <source>
        <strain evidence="1 2">ARSEF 2575</strain>
    </source>
</reference>
<dbReference type="AlphaFoldDB" id="A0A014PIS6"/>
<proteinExistence type="predicted"/>
<evidence type="ECO:0000313" key="2">
    <source>
        <dbReference type="Proteomes" id="UP000030151"/>
    </source>
</evidence>
<accession>A0A014PIS6</accession>
<comment type="caution">
    <text evidence="1">The sequence shown here is derived from an EMBL/GenBank/DDBJ whole genome shotgun (WGS) entry which is preliminary data.</text>
</comment>
<dbReference type="Proteomes" id="UP000030151">
    <property type="component" value="Unassembled WGS sequence"/>
</dbReference>
<gene>
    <name evidence="1" type="ORF">X797_011338</name>
</gene>
<dbReference type="HOGENOM" id="CLU_025510_0_0_1"/>